<dbReference type="Proteomes" id="UP000600247">
    <property type="component" value="Unassembled WGS sequence"/>
</dbReference>
<dbReference type="InterPro" id="IPR042104">
    <property type="entry name" value="PKS_dehydratase_sf"/>
</dbReference>
<keyword evidence="3" id="KW-0596">Phosphopantetheine</keyword>
<dbReference type="InterPro" id="IPR049552">
    <property type="entry name" value="PKS_DH_N"/>
</dbReference>
<dbReference type="SUPFAM" id="SSF53901">
    <property type="entry name" value="Thiolase-like"/>
    <property type="match status" value="1"/>
</dbReference>
<evidence type="ECO:0000259" key="7">
    <source>
        <dbReference type="PROSITE" id="PS50075"/>
    </source>
</evidence>
<dbReference type="InterPro" id="IPR020807">
    <property type="entry name" value="PKS_DH"/>
</dbReference>
<evidence type="ECO:0000256" key="5">
    <source>
        <dbReference type="ARBA" id="ARBA00022679"/>
    </source>
</evidence>
<protein>
    <recommendedName>
        <fullName evidence="12">Polyketide synthase</fullName>
    </recommendedName>
</protein>
<dbReference type="InterPro" id="IPR009081">
    <property type="entry name" value="PP-bd_ACP"/>
</dbReference>
<keyword evidence="4" id="KW-0597">Phosphoprotein</keyword>
<evidence type="ECO:0000259" key="8">
    <source>
        <dbReference type="PROSITE" id="PS52004"/>
    </source>
</evidence>
<dbReference type="InterPro" id="IPR036736">
    <property type="entry name" value="ACP-like_sf"/>
</dbReference>
<dbReference type="SMART" id="SM00822">
    <property type="entry name" value="PKS_KR"/>
    <property type="match status" value="1"/>
</dbReference>
<evidence type="ECO:0008006" key="12">
    <source>
        <dbReference type="Google" id="ProtNLM"/>
    </source>
</evidence>
<dbReference type="SMART" id="SM00825">
    <property type="entry name" value="PKS_KS"/>
    <property type="match status" value="1"/>
</dbReference>
<dbReference type="InterPro" id="IPR020841">
    <property type="entry name" value="PKS_Beta-ketoAc_synthase_dom"/>
</dbReference>
<dbReference type="Pfam" id="PF00550">
    <property type="entry name" value="PP-binding"/>
    <property type="match status" value="2"/>
</dbReference>
<feature type="region of interest" description="C-terminal hotdog fold" evidence="6">
    <location>
        <begin position="800"/>
        <end position="949"/>
    </location>
</feature>
<dbReference type="GO" id="GO:0004315">
    <property type="term" value="F:3-oxoacyl-[acyl-carrier-protein] synthase activity"/>
    <property type="evidence" value="ECO:0007669"/>
    <property type="project" value="InterPro"/>
</dbReference>
<evidence type="ECO:0000259" key="9">
    <source>
        <dbReference type="PROSITE" id="PS52019"/>
    </source>
</evidence>
<dbReference type="InterPro" id="IPR016039">
    <property type="entry name" value="Thiolase-like"/>
</dbReference>
<dbReference type="RefSeq" id="WP_188893096.1">
    <property type="nucleotide sequence ID" value="NZ_BMHY01000026.1"/>
</dbReference>
<dbReference type="GO" id="GO:0006633">
    <property type="term" value="P:fatty acid biosynthetic process"/>
    <property type="evidence" value="ECO:0007669"/>
    <property type="project" value="InterPro"/>
</dbReference>
<dbReference type="Gene3D" id="1.10.1240.100">
    <property type="match status" value="1"/>
</dbReference>
<dbReference type="InterPro" id="IPR020806">
    <property type="entry name" value="PKS_PP-bd"/>
</dbReference>
<dbReference type="InterPro" id="IPR014030">
    <property type="entry name" value="Ketoacyl_synth_N"/>
</dbReference>
<name>A0A917HVF0_9BACL</name>
<dbReference type="InterPro" id="IPR013968">
    <property type="entry name" value="PKS_KR"/>
</dbReference>
<dbReference type="InterPro" id="IPR014031">
    <property type="entry name" value="Ketoacyl_synth_C"/>
</dbReference>
<feature type="active site" description="Proton acceptor; for dehydratase activity" evidence="6">
    <location>
        <position position="694"/>
    </location>
</feature>
<dbReference type="InterPro" id="IPR006162">
    <property type="entry name" value="Ppantetheine_attach_site"/>
</dbReference>
<keyword evidence="5" id="KW-0808">Transferase</keyword>
<dbReference type="InterPro" id="IPR049490">
    <property type="entry name" value="C883_1060-like_KR_N"/>
</dbReference>
<evidence type="ECO:0000256" key="3">
    <source>
        <dbReference type="ARBA" id="ARBA00022450"/>
    </source>
</evidence>
<dbReference type="SUPFAM" id="SSF47336">
    <property type="entry name" value="ACP-like"/>
    <property type="match status" value="2"/>
</dbReference>
<comment type="pathway">
    <text evidence="2">Antibiotic biosynthesis; bacillaene biosynthesis.</text>
</comment>
<evidence type="ECO:0000313" key="10">
    <source>
        <dbReference type="EMBL" id="GGG90890.1"/>
    </source>
</evidence>
<dbReference type="InterPro" id="IPR050091">
    <property type="entry name" value="PKS_NRPS_Biosynth_Enz"/>
</dbReference>
<dbReference type="Pfam" id="PF14765">
    <property type="entry name" value="PS-DH"/>
    <property type="match status" value="1"/>
</dbReference>
<proteinExistence type="predicted"/>
<gene>
    <name evidence="10" type="ORF">GCM10010918_57400</name>
</gene>
<dbReference type="PROSITE" id="PS52004">
    <property type="entry name" value="KS3_2"/>
    <property type="match status" value="1"/>
</dbReference>
<dbReference type="Gene3D" id="3.10.129.110">
    <property type="entry name" value="Polyketide synthase dehydratase"/>
    <property type="match status" value="1"/>
</dbReference>
<accession>A0A917HVF0</accession>
<evidence type="ECO:0000313" key="11">
    <source>
        <dbReference type="Proteomes" id="UP000600247"/>
    </source>
</evidence>
<dbReference type="PROSITE" id="PS50075">
    <property type="entry name" value="CARRIER"/>
    <property type="match status" value="2"/>
</dbReference>
<dbReference type="SMART" id="SM00823">
    <property type="entry name" value="PKS_PP"/>
    <property type="match status" value="2"/>
</dbReference>
<comment type="function">
    <text evidence="1">Involved in some intermediate steps for the synthesis of the antibiotic polyketide bacillaene which is involved in secondary metabolism.</text>
</comment>
<dbReference type="InterPro" id="IPR018201">
    <property type="entry name" value="Ketoacyl_synth_AS"/>
</dbReference>
<dbReference type="PROSITE" id="PS00606">
    <property type="entry name" value="KS3_1"/>
    <property type="match status" value="1"/>
</dbReference>
<dbReference type="Pfam" id="PF02801">
    <property type="entry name" value="Ketoacyl-synt_C"/>
    <property type="match status" value="1"/>
</dbReference>
<dbReference type="GO" id="GO:0031177">
    <property type="term" value="F:phosphopantetheine binding"/>
    <property type="evidence" value="ECO:0007669"/>
    <property type="project" value="InterPro"/>
</dbReference>
<dbReference type="Gene3D" id="1.10.1200.10">
    <property type="entry name" value="ACP-like"/>
    <property type="match status" value="2"/>
</dbReference>
<feature type="domain" description="Carrier" evidence="7">
    <location>
        <begin position="1478"/>
        <end position="1553"/>
    </location>
</feature>
<feature type="domain" description="PKS/mFAS DH" evidence="9">
    <location>
        <begin position="663"/>
        <end position="949"/>
    </location>
</feature>
<dbReference type="SUPFAM" id="SSF51735">
    <property type="entry name" value="NAD(P)-binding Rossmann-fold domains"/>
    <property type="match status" value="2"/>
</dbReference>
<dbReference type="Pfam" id="PF08659">
    <property type="entry name" value="KR"/>
    <property type="match status" value="1"/>
</dbReference>
<sequence length="1690" mass="186956">MNKISRYVFENTVDGKIDKYVGADLLGMLESGKDEGTEEIAIIGMSIRVPQAETLDQYWELLKNGKDCIKPFPAGRMDDLRGHAVVSEPEAYAEGGYLPEIDAFDYSYFKISPKEASLMDPSQRIFLETAWKAIEDAGYGGTRLKGSKTGVYVGYNGLPSYYEMIERSFPELMSIAKPGNIAPLIAGRLAYLFDFSGPNMMVDTACSSSLVAVHLACRALRNKECSTALAGGIRISLMPTGKQSVLDIDAPDYRAKAFDEKADGTSWGEGAAAVLLKPVAQALADGDQIYAVIKGSATNHDGNSIGITAPNAKAQEELIVAAWEDAKVEPETITYIEAHGTGTKLGDPIEIEGMKRAFGRFTNRKSFCAVSSVKPNIGHLDSASGLIGLMKAVLAIKHGVLPPSVHYNKPNPNLKIEDSPVYVNASLSVWNTGGTPRRCGVSAFGISGTNCHVVLEEPPISEAGSSPQTHIPHILALSAKTRSGLERLILNYSAFLQSRKQVSVVDLCYTANTGRGHYEHRLAIIVRHLDDLKNALQQLSEAGLPLVPDEARFYNSHKIITEDKQFAAVHEITESEKRSLSLRAAELTQRITHSEDNDTAALVRELCQLYTRGADIDWPLLYRNERRRKVSLPGYPFEKNRCWLDRPNTTTLSLAAESSPRLHPLVDRLLVATHQQDIYETVFDVTSHWELHDHIIYGKPTIPGTTYVEMARFIGEKMFPGQSVEISKLVFLTPMSVAGGPGKRAHLIVSKSGKQPAFSIVSCSEAADDSWTVHAEGMIQPTPSQPVRAGHLEQLKSRIGSRPVRRKQIAGEATAHRPIAFGPRWSGIDLHEWFQDEEEWLGHLQLSESLLADLPKYGLHPSLLDVAVTSGSGFWSDGFYLPLKYDSICIYGDTPSRFYAHYKTKAASVAAQGDKETISYDVTLYRENGEPFVEIANFTMKKVRSAESLNSDDANWFHRVGWVESPLDDVKEVETFGTVVVFREQSRLCERFVTETREQGSRVIEVAFDRENRIPQEDVICITGDAESYQWLMEQLQEVNGIVYFRTAAGTEADEFTHFKQSQQQGAYSLFHLTKQLRSFQYPVKLLFIAQGVHTVTGLEPLHPYAASLFGVSKVVRQEYPGLVCQNIDIDAETEVADLWRELAFEGKRADVSFRSGKRYVEQFETVQLAELSDHEQAPASLRNNGIYVITGGAGGLGLETAYYLASCSAKHIALINRSAFPDRTTWDAILSSGTDDRLKQRISRIREIEALGAHIHCYASNVASPDDMTALFQELRQQFGSVAGVVHSAGVAGGNMIHNRKETDFTSVLQPKAEGVWLLDQLTEGDDLDFMIYYSSITGLFGYIGQCDYTAGNAFLDAYARYRARKGKRTLSINWPAWQELGMAFDHEVDNEKGIFQSIRSRDAFQQLDLLWRKDISNAAIVELNYAQISPELPFDVLWSPGIKAKAKKGKVAPNPAPAAEQRIQTQQPVSAVHAAIDHNAIVKQVSLLWSEVLGQAAINPFESFYELGGDSMMAVQLSRKLDEHFPGMVDLADIFTHSSIDKLSRAIAEKQNIQTADDSAVATSFSHHDSLTDIEKQVSLIWSEVLGHPTIDVFESFYELGGDSIMAVQLSRKLEGIFPGAIDLADIFTYPTVRKISSAIAEKLMPEQAGIYVHEAAAHAEQPELDDILELLEQGKISTHEAAKMMGR</sequence>
<dbReference type="EMBL" id="BMHY01000026">
    <property type="protein sequence ID" value="GGG90890.1"/>
    <property type="molecule type" value="Genomic_DNA"/>
</dbReference>
<comment type="caution">
    <text evidence="10">The sequence shown here is derived from an EMBL/GenBank/DDBJ whole genome shotgun (WGS) entry which is preliminary data.</text>
</comment>
<evidence type="ECO:0000256" key="2">
    <source>
        <dbReference type="ARBA" id="ARBA00004789"/>
    </source>
</evidence>
<dbReference type="Pfam" id="PF00109">
    <property type="entry name" value="ketoacyl-synt"/>
    <property type="match status" value="1"/>
</dbReference>
<dbReference type="PANTHER" id="PTHR43775">
    <property type="entry name" value="FATTY ACID SYNTHASE"/>
    <property type="match status" value="1"/>
</dbReference>
<dbReference type="Gene3D" id="3.40.47.10">
    <property type="match status" value="1"/>
</dbReference>
<dbReference type="Pfam" id="PF21394">
    <property type="entry name" value="Beta-ketacyl_N"/>
    <property type="match status" value="1"/>
</dbReference>
<dbReference type="CDD" id="cd08953">
    <property type="entry name" value="KR_2_SDR_x"/>
    <property type="match status" value="1"/>
</dbReference>
<feature type="domain" description="Ketosynthase family 3 (KS3)" evidence="8">
    <location>
        <begin position="37"/>
        <end position="457"/>
    </location>
</feature>
<evidence type="ECO:0000256" key="6">
    <source>
        <dbReference type="PROSITE-ProRule" id="PRU01363"/>
    </source>
</evidence>
<dbReference type="InterPro" id="IPR049551">
    <property type="entry name" value="PKS_DH_C"/>
</dbReference>
<reference evidence="10 11" key="1">
    <citation type="journal article" date="2014" name="Int. J. Syst. Evol. Microbiol.">
        <title>Complete genome sequence of Corynebacterium casei LMG S-19264T (=DSM 44701T), isolated from a smear-ripened cheese.</title>
        <authorList>
            <consortium name="US DOE Joint Genome Institute (JGI-PGF)"/>
            <person name="Walter F."/>
            <person name="Albersmeier A."/>
            <person name="Kalinowski J."/>
            <person name="Ruckert C."/>
        </authorList>
    </citation>
    <scope>NUCLEOTIDE SEQUENCE [LARGE SCALE GENOMIC DNA]</scope>
    <source>
        <strain evidence="10 11">CGMCC 1.15286</strain>
    </source>
</reference>
<evidence type="ECO:0000256" key="1">
    <source>
        <dbReference type="ARBA" id="ARBA00003299"/>
    </source>
</evidence>
<feature type="region of interest" description="N-terminal hotdog fold" evidence="6">
    <location>
        <begin position="663"/>
        <end position="786"/>
    </location>
</feature>
<dbReference type="Pfam" id="PF21089">
    <property type="entry name" value="PKS_DH_N"/>
    <property type="match status" value="1"/>
</dbReference>
<dbReference type="SMART" id="SM00826">
    <property type="entry name" value="PKS_DH"/>
    <property type="match status" value="1"/>
</dbReference>
<feature type="domain" description="Carrier" evidence="7">
    <location>
        <begin position="1571"/>
        <end position="1646"/>
    </location>
</feature>
<dbReference type="InterPro" id="IPR036291">
    <property type="entry name" value="NAD(P)-bd_dom_sf"/>
</dbReference>
<dbReference type="Pfam" id="PF22621">
    <property type="entry name" value="CurL-like_PKS_C"/>
    <property type="match status" value="1"/>
</dbReference>
<organism evidence="10 11">
    <name type="scientific">Paenibacillus radicis</name>
    <name type="common">ex Gao et al. 2016</name>
    <dbReference type="NCBI Taxonomy" id="1737354"/>
    <lineage>
        <taxon>Bacteria</taxon>
        <taxon>Bacillati</taxon>
        <taxon>Bacillota</taxon>
        <taxon>Bacilli</taxon>
        <taxon>Bacillales</taxon>
        <taxon>Paenibacillaceae</taxon>
        <taxon>Paenibacillus</taxon>
    </lineage>
</organism>
<feature type="active site" description="Proton donor; for dehydratase activity" evidence="6">
    <location>
        <position position="865"/>
    </location>
</feature>
<dbReference type="InterPro" id="IPR057326">
    <property type="entry name" value="KR_dom"/>
</dbReference>
<dbReference type="GO" id="GO:0004312">
    <property type="term" value="F:fatty acid synthase activity"/>
    <property type="evidence" value="ECO:0007669"/>
    <property type="project" value="TreeGrafter"/>
</dbReference>
<dbReference type="PROSITE" id="PS52019">
    <property type="entry name" value="PKS_MFAS_DH"/>
    <property type="match status" value="1"/>
</dbReference>
<evidence type="ECO:0000256" key="4">
    <source>
        <dbReference type="ARBA" id="ARBA00022553"/>
    </source>
</evidence>
<dbReference type="Gene3D" id="3.40.50.720">
    <property type="entry name" value="NAD(P)-binding Rossmann-like Domain"/>
    <property type="match status" value="1"/>
</dbReference>
<dbReference type="PANTHER" id="PTHR43775:SF37">
    <property type="entry name" value="SI:DKEY-61P9.11"/>
    <property type="match status" value="1"/>
</dbReference>
<dbReference type="InterPro" id="IPR049900">
    <property type="entry name" value="PKS_mFAS_DH"/>
</dbReference>
<dbReference type="PROSITE" id="PS00012">
    <property type="entry name" value="PHOSPHOPANTETHEINE"/>
    <property type="match status" value="2"/>
</dbReference>
<keyword evidence="11" id="KW-1185">Reference proteome</keyword>
<dbReference type="CDD" id="cd00833">
    <property type="entry name" value="PKS"/>
    <property type="match status" value="1"/>
</dbReference>